<dbReference type="AlphaFoldDB" id="G3ULH5"/>
<dbReference type="SMART" id="SM00202">
    <property type="entry name" value="SR"/>
    <property type="match status" value="1"/>
</dbReference>
<dbReference type="PROSITE" id="PS00420">
    <property type="entry name" value="SRCR_1"/>
    <property type="match status" value="1"/>
</dbReference>
<sequence>MALPELLWIWLLVAGTHGLEDGTMRLVNGDSANEGRVEVFYRGQWGTVCDDGWDLDDAHVVCRALGFENATQVLRNAAFGQGTGPIMLDDVECVGTEPSLGDCKSQGWLQSNCGHQEDAGVICNNSEQA</sequence>
<evidence type="ECO:0000256" key="4">
    <source>
        <dbReference type="ARBA" id="ARBA00023180"/>
    </source>
</evidence>
<evidence type="ECO:0000256" key="2">
    <source>
        <dbReference type="ARBA" id="ARBA00022737"/>
    </source>
</evidence>
<reference evidence="8 9" key="1">
    <citation type="submission" date="2009-06" db="EMBL/GenBank/DDBJ databases">
        <title>The Genome Sequence of Loxodonta africana (African elephant).</title>
        <authorList>
            <person name="Di Palma F."/>
            <person name="Heiman D."/>
            <person name="Young S."/>
            <person name="Johnson J."/>
            <person name="Lander E.S."/>
            <person name="Lindblad-Toh K."/>
        </authorList>
    </citation>
    <scope>NUCLEOTIDE SEQUENCE [LARGE SCALE GENOMIC DNA]</scope>
    <source>
        <strain evidence="8 9">Isolate ISIS603380</strain>
    </source>
</reference>
<dbReference type="HOGENOM" id="CLU_002555_6_3_1"/>
<dbReference type="STRING" id="9785.ENSLAFP00000028684"/>
<dbReference type="InterPro" id="IPR053243">
    <property type="entry name" value="SJ_maturation_regulator"/>
</dbReference>
<evidence type="ECO:0000256" key="1">
    <source>
        <dbReference type="ARBA" id="ARBA00022729"/>
    </source>
</evidence>
<protein>
    <recommendedName>
        <fullName evidence="7">SRCR domain-containing protein</fullName>
    </recommendedName>
</protein>
<feature type="chain" id="PRO_5003456933" description="SRCR domain-containing protein" evidence="6">
    <location>
        <begin position="19"/>
        <end position="129"/>
    </location>
</feature>
<dbReference type="PANTHER" id="PTHR47653">
    <property type="entry name" value="PROTEIN BARK BEETLE"/>
    <property type="match status" value="1"/>
</dbReference>
<evidence type="ECO:0000259" key="7">
    <source>
        <dbReference type="PROSITE" id="PS50287"/>
    </source>
</evidence>
<dbReference type="PROSITE" id="PS50287">
    <property type="entry name" value="SRCR_2"/>
    <property type="match status" value="1"/>
</dbReference>
<accession>G3ULH5</accession>
<dbReference type="OMA" id="PELLWIW"/>
<reference evidence="8" key="2">
    <citation type="submission" date="2025-08" db="UniProtKB">
        <authorList>
            <consortium name="Ensembl"/>
        </authorList>
    </citation>
    <scope>IDENTIFICATION</scope>
    <source>
        <strain evidence="8">Isolate ISIS603380</strain>
    </source>
</reference>
<feature type="disulfide bond" evidence="5">
    <location>
        <begin position="49"/>
        <end position="113"/>
    </location>
</feature>
<dbReference type="InterPro" id="IPR036772">
    <property type="entry name" value="SRCR-like_dom_sf"/>
</dbReference>
<evidence type="ECO:0000256" key="6">
    <source>
        <dbReference type="SAM" id="SignalP"/>
    </source>
</evidence>
<dbReference type="eggNOG" id="ENOG502QU48">
    <property type="taxonomic scope" value="Eukaryota"/>
</dbReference>
<keyword evidence="2" id="KW-0677">Repeat</keyword>
<keyword evidence="3 5" id="KW-1015">Disulfide bond</keyword>
<evidence type="ECO:0000313" key="9">
    <source>
        <dbReference type="Proteomes" id="UP000007646"/>
    </source>
</evidence>
<organism evidence="8 9">
    <name type="scientific">Loxodonta africana</name>
    <name type="common">African elephant</name>
    <dbReference type="NCBI Taxonomy" id="9785"/>
    <lineage>
        <taxon>Eukaryota</taxon>
        <taxon>Metazoa</taxon>
        <taxon>Chordata</taxon>
        <taxon>Craniata</taxon>
        <taxon>Vertebrata</taxon>
        <taxon>Euteleostomi</taxon>
        <taxon>Mammalia</taxon>
        <taxon>Eutheria</taxon>
        <taxon>Afrotheria</taxon>
        <taxon>Proboscidea</taxon>
        <taxon>Elephantidae</taxon>
        <taxon>Loxodonta</taxon>
    </lineage>
</organism>
<dbReference type="Proteomes" id="UP000007646">
    <property type="component" value="Unassembled WGS sequence"/>
</dbReference>
<dbReference type="GO" id="GO:0045217">
    <property type="term" value="P:cell-cell junction maintenance"/>
    <property type="evidence" value="ECO:0007669"/>
    <property type="project" value="TreeGrafter"/>
</dbReference>
<evidence type="ECO:0000256" key="3">
    <source>
        <dbReference type="ARBA" id="ARBA00023157"/>
    </source>
</evidence>
<reference evidence="8" key="3">
    <citation type="submission" date="2025-09" db="UniProtKB">
        <authorList>
            <consortium name="Ensembl"/>
        </authorList>
    </citation>
    <scope>IDENTIFICATION</scope>
    <source>
        <strain evidence="8">Isolate ISIS603380</strain>
    </source>
</reference>
<keyword evidence="4" id="KW-0325">Glycoprotein</keyword>
<dbReference type="PANTHER" id="PTHR47653:SF1">
    <property type="entry name" value="DELETED IN MALIGNANT BRAIN TUMORS 1 PROTEIN"/>
    <property type="match status" value="1"/>
</dbReference>
<feature type="disulfide bond" evidence="5">
    <location>
        <begin position="62"/>
        <end position="123"/>
    </location>
</feature>
<dbReference type="Ensembl" id="ENSLAFT00000036663.1">
    <property type="protein sequence ID" value="ENSLAFP00000028684.1"/>
    <property type="gene ID" value="ENSLAFG00000029091.1"/>
</dbReference>
<dbReference type="GeneTree" id="ENSGT00940000168180"/>
<dbReference type="SUPFAM" id="SSF56487">
    <property type="entry name" value="SRCR-like"/>
    <property type="match status" value="1"/>
</dbReference>
<dbReference type="GO" id="GO:0016020">
    <property type="term" value="C:membrane"/>
    <property type="evidence" value="ECO:0007669"/>
    <property type="project" value="InterPro"/>
</dbReference>
<evidence type="ECO:0000256" key="5">
    <source>
        <dbReference type="PROSITE-ProRule" id="PRU00196"/>
    </source>
</evidence>
<name>G3ULH5_LOXAF</name>
<feature type="disulfide bond" evidence="5">
    <location>
        <begin position="93"/>
        <end position="103"/>
    </location>
</feature>
<dbReference type="InterPro" id="IPR001190">
    <property type="entry name" value="SRCR"/>
</dbReference>
<proteinExistence type="predicted"/>
<keyword evidence="1 6" id="KW-0732">Signal</keyword>
<keyword evidence="9" id="KW-1185">Reference proteome</keyword>
<dbReference type="Pfam" id="PF00530">
    <property type="entry name" value="SRCR"/>
    <property type="match status" value="1"/>
</dbReference>
<dbReference type="PRINTS" id="PR00258">
    <property type="entry name" value="SPERACTRCPTR"/>
</dbReference>
<dbReference type="Gene3D" id="3.10.250.10">
    <property type="entry name" value="SRCR-like domain"/>
    <property type="match status" value="1"/>
</dbReference>
<feature type="signal peptide" evidence="6">
    <location>
        <begin position="1"/>
        <end position="18"/>
    </location>
</feature>
<dbReference type="FunFam" id="3.10.250.10:FF:000001">
    <property type="entry name" value="Lysyl oxidase 4 isoform X1"/>
    <property type="match status" value="1"/>
</dbReference>
<dbReference type="InParanoid" id="G3ULH5"/>
<feature type="domain" description="SRCR" evidence="7">
    <location>
        <begin position="24"/>
        <end position="124"/>
    </location>
</feature>
<evidence type="ECO:0000313" key="8">
    <source>
        <dbReference type="Ensembl" id="ENSLAFP00000028684.1"/>
    </source>
</evidence>